<dbReference type="AlphaFoldDB" id="A0A7G1IRQ2"/>
<dbReference type="Proteomes" id="UP000516380">
    <property type="component" value="Chromosome"/>
</dbReference>
<reference evidence="1 2" key="1">
    <citation type="submission" date="2020-07" db="EMBL/GenBank/DDBJ databases">
        <title>Mycobacterium kansasii (former subtype) with zoonotic potential isolated from diseased indoor pet cat, Japan.</title>
        <authorList>
            <person name="Fukano H."/>
            <person name="Terazono T."/>
            <person name="Hoshino Y."/>
        </authorList>
    </citation>
    <scope>NUCLEOTIDE SEQUENCE [LARGE SCALE GENOMIC DNA]</scope>
    <source>
        <strain evidence="1 2">Kuro-I</strain>
    </source>
</reference>
<gene>
    <name evidence="1" type="ORF">NIIDMKKI_81080</name>
</gene>
<dbReference type="InterPro" id="IPR009010">
    <property type="entry name" value="Asp_de-COase-like_dom_sf"/>
</dbReference>
<proteinExistence type="predicted"/>
<name>A0A7G1IRQ2_MYCKA</name>
<evidence type="ECO:0000313" key="2">
    <source>
        <dbReference type="Proteomes" id="UP000516380"/>
    </source>
</evidence>
<organism evidence="1 2">
    <name type="scientific">Mycobacterium kansasii</name>
    <dbReference type="NCBI Taxonomy" id="1768"/>
    <lineage>
        <taxon>Bacteria</taxon>
        <taxon>Bacillati</taxon>
        <taxon>Actinomycetota</taxon>
        <taxon>Actinomycetes</taxon>
        <taxon>Mycobacteriales</taxon>
        <taxon>Mycobacteriaceae</taxon>
        <taxon>Mycobacterium</taxon>
    </lineage>
</organism>
<sequence length="101" mass="11495">MLVTERMKPLRIEDHVVQQIWMPYHWGYSGLVDGDVVNDLFGVVLDPNVFIQESKVCTCDVQPGRRPRGPELLAYIAEYRRRAGVTPATGTRLDTHSEETP</sequence>
<dbReference type="Gene3D" id="2.40.40.20">
    <property type="match status" value="1"/>
</dbReference>
<dbReference type="SUPFAM" id="SSF50692">
    <property type="entry name" value="ADC-like"/>
    <property type="match status" value="1"/>
</dbReference>
<accession>A0A7G1IRQ2</accession>
<dbReference type="EMBL" id="AP023343">
    <property type="protein sequence ID" value="BCI92902.1"/>
    <property type="molecule type" value="Genomic_DNA"/>
</dbReference>
<protein>
    <submittedName>
        <fullName evidence="1">Uncharacterized protein</fullName>
    </submittedName>
</protein>
<keyword evidence="2" id="KW-1185">Reference proteome</keyword>
<evidence type="ECO:0000313" key="1">
    <source>
        <dbReference type="EMBL" id="BCI92902.1"/>
    </source>
</evidence>